<dbReference type="InterPro" id="IPR007111">
    <property type="entry name" value="NACHT_NTPase"/>
</dbReference>
<dbReference type="InterPro" id="IPR000845">
    <property type="entry name" value="Nucleoside_phosphorylase_d"/>
</dbReference>
<dbReference type="SUPFAM" id="SSF48403">
    <property type="entry name" value="Ankyrin repeat"/>
    <property type="match status" value="1"/>
</dbReference>
<feature type="region of interest" description="Disordered" evidence="3">
    <location>
        <begin position="1233"/>
        <end position="1263"/>
    </location>
</feature>
<dbReference type="PROSITE" id="PS50088">
    <property type="entry name" value="ANK_REPEAT"/>
    <property type="match status" value="4"/>
</dbReference>
<evidence type="ECO:0000256" key="2">
    <source>
        <dbReference type="PROSITE-ProRule" id="PRU00023"/>
    </source>
</evidence>
<dbReference type="PROSITE" id="PS51257">
    <property type="entry name" value="PROKAR_LIPOPROTEIN"/>
    <property type="match status" value="1"/>
</dbReference>
<feature type="repeat" description="ANK" evidence="2">
    <location>
        <begin position="1101"/>
        <end position="1124"/>
    </location>
</feature>
<dbReference type="InterPro" id="IPR053137">
    <property type="entry name" value="NLR-like"/>
</dbReference>
<dbReference type="Gene3D" id="1.25.40.20">
    <property type="entry name" value="Ankyrin repeat-containing domain"/>
    <property type="match status" value="2"/>
</dbReference>
<feature type="repeat" description="ANK" evidence="2">
    <location>
        <begin position="1169"/>
        <end position="1192"/>
    </location>
</feature>
<comment type="caution">
    <text evidence="5">The sequence shown here is derived from an EMBL/GenBank/DDBJ whole genome shotgun (WGS) entry which is preliminary data.</text>
</comment>
<dbReference type="SUPFAM" id="SSF52540">
    <property type="entry name" value="P-loop containing nucleoside triphosphate hydrolases"/>
    <property type="match status" value="1"/>
</dbReference>
<dbReference type="SMART" id="SM00248">
    <property type="entry name" value="ANK"/>
    <property type="match status" value="6"/>
</dbReference>
<gene>
    <name evidence="5" type="ORF">FE257_009851</name>
</gene>
<dbReference type="Pfam" id="PF13204">
    <property type="entry name" value="Apiosidase"/>
    <property type="match status" value="1"/>
</dbReference>
<dbReference type="Pfam" id="PF12904">
    <property type="entry name" value="Collagen_bind_2"/>
    <property type="match status" value="1"/>
</dbReference>
<dbReference type="GO" id="GO:0003824">
    <property type="term" value="F:catalytic activity"/>
    <property type="evidence" value="ECO:0007669"/>
    <property type="project" value="InterPro"/>
</dbReference>
<dbReference type="Pfam" id="PF24883">
    <property type="entry name" value="NPHP3_N"/>
    <property type="match status" value="1"/>
</dbReference>
<dbReference type="Pfam" id="PF00023">
    <property type="entry name" value="Ank"/>
    <property type="match status" value="2"/>
</dbReference>
<dbReference type="Proteomes" id="UP001194746">
    <property type="component" value="Unassembled WGS sequence"/>
</dbReference>
<name>A0AAD4GZH7_ASPNN</name>
<reference evidence="5" key="2">
    <citation type="submission" date="2020-02" db="EMBL/GenBank/DDBJ databases">
        <authorList>
            <person name="Gilchrist C.L.M."/>
            <person name="Chooi Y.-H."/>
        </authorList>
    </citation>
    <scope>NUCLEOTIDE SEQUENCE</scope>
    <source>
        <strain evidence="5">MST-FP2251</strain>
    </source>
</reference>
<dbReference type="Gene3D" id="3.40.50.1580">
    <property type="entry name" value="Nucleoside phosphorylase domain"/>
    <property type="match status" value="1"/>
</dbReference>
<dbReference type="Pfam" id="PF01048">
    <property type="entry name" value="PNP_UDP_1"/>
    <property type="match status" value="1"/>
</dbReference>
<sequence>MLDEKHPDPPQDDKDRNIYTLGTICLHNVVIACLPAGLMGTTSSATVAVQMKLKFPSIRFGLMVGIGGGVSTAGADIRLGDVVISQPHMGHGGVVQYDFGKTTPDKFEHSGFLNAPPTILLNALANIQANHFTGESQVSRYLSAVGTLPAFSRDTMGPDILFESSYNHLGGATCDNCSKEKVVVRAVRSEELVVHYGTIASGGQVMKDGTTRDRISSELGGALCFEMEAAGLMNDFPCLVIRGISDYADSHKNKRWQGYAAATAAACAKEVLAVMPAAELWKSMANKLLKIRAVIDDIDLEQFLAALSVVDQSEHIKAHSPATSENPRNWWIFRNCDFKKWDSSLGPQVLCLSGQPTRKIQEVSAYLFNREQKRALDHSYPFLYFSYSNLKRKESITKVCVHTLLFQFLHSSPEKTRVTIAKKFLHCLVDRLCANSQTLDHSLFKEAENPKETIEKLLNATIDGYFFAFKSVLIDEKHRGLFLGVDGLDWFGANRSVNGNIEFIEEIRAWVTHLQSAMTSVKCLVASAPDDNFTQLFSKMPFIEYDRERRECLASLRFDNTRYAKIADQHEGSFRWIWTHNEYKSWADSDSSRLLYLQGKPGSGKSTLAKYFNENLLNHDPRSQSAIVAKFFYSYREGEVQKSHYNMLRTILFHILDQCEAFFYHCCQDEYRRQLKLHDFDQNDVFTWQYKSLQTLLLSPRDFFPIERLYLIVDAVDESEEHDRREILELLVKLCSETKYFIVKVFIASRPAPVLERYISKMHNLIRLQDETRSDIYSFAGSFLERLEFTDYLAEAADYIVDNAQGVFLWVRLVSQELLSFDESGRPKEDIFKFLKSLPTELEDFYRRMLQGIRNDKANIPDALKLFRLVLFAHRPLLITEILHAFGMPDDPSKSVTLTDETFQERIPSERRIVSCSGNFVEVKEYEGNSTAQVMHQTVRELFLSPSGYVANTEFRMCPMDANLSISITCLRYVMLCVSNCNNITPPRISSWSLDDFAAIGRYLNGRPLMKYALSYLKRHIDACQQDGNVAGMVSQLAEELKCNLAVCIFGKCISVGFGVDDMTQNFVRNRTLQAAASHGFHTAVDILLTAGALPGATDEEAYSPLAMAAREGHENVVQLLLDRKTGFVGNRDVYGNTELSLAALNGHELVVKILLNHGDVNINTRDKNGRTPLSLAAENGHEPVIKILLDNRDIDPDANDHTYRSPLSWAAQHGRLAVVELLLQKLSIKPDTADGGSLPSPTKTTQGPKVGSRRRGPCSDHYDGRTPLSWAAQNGHTDIIKKILSTILLSAVGANASWQVPAEYAITPSSNGRFLVDGNGDPFFWQADTAWLLFHRLNYSEAETYLSDRASKGFTVALAVGYTQIGIASPNRNGDLTFIDLDPTKPNEPYWSYVDSIVALAWSKGIRICPINATTAKTFGQFIGHRYPYLPKTLVGDTNPWWENKTAVKADYANGGIPPTYKVTDWSPVYDDLAMGIVAGERRAIATAASGRRNTGTWWPLMTIHPTNQWFTGGPVAVASAFFGNRQWLTLDASQSGHADFPPNPPIPWWNCRRGWEPVELMYATGSKSKARTRPVIDNEAHYENRYNNGKSLYSYWNASDVRVGSWQAVFAGAAGVTYGANAIQQMSIPGLYSSDGTGPNADWVTDLDAPGSGQMKWLKKVITDRGNSTYLTRVPAQDIIVGDAGTNDLRVAATRDSGGSWIIVYTPTGKPFQVETKSLGSCEVDTNWYDPTTGVYTAFGYSPCGEGGTSTKFTPPTASGHVDWALVLEVVK</sequence>
<evidence type="ECO:0000259" key="4">
    <source>
        <dbReference type="PROSITE" id="PS50837"/>
    </source>
</evidence>
<organism evidence="5 6">
    <name type="scientific">Aspergillus nanangensis</name>
    <dbReference type="NCBI Taxonomy" id="2582783"/>
    <lineage>
        <taxon>Eukaryota</taxon>
        <taxon>Fungi</taxon>
        <taxon>Dikarya</taxon>
        <taxon>Ascomycota</taxon>
        <taxon>Pezizomycotina</taxon>
        <taxon>Eurotiomycetes</taxon>
        <taxon>Eurotiomycetidae</taxon>
        <taxon>Eurotiales</taxon>
        <taxon>Aspergillaceae</taxon>
        <taxon>Aspergillus</taxon>
        <taxon>Aspergillus subgen. Circumdati</taxon>
    </lineage>
</organism>
<dbReference type="InterPro" id="IPR002110">
    <property type="entry name" value="Ankyrin_rpt"/>
</dbReference>
<dbReference type="PROSITE" id="PS50297">
    <property type="entry name" value="ANK_REP_REGION"/>
    <property type="match status" value="4"/>
</dbReference>
<dbReference type="InterPro" id="IPR027417">
    <property type="entry name" value="P-loop_NTPase"/>
</dbReference>
<evidence type="ECO:0000256" key="3">
    <source>
        <dbReference type="SAM" id="MobiDB-lite"/>
    </source>
</evidence>
<dbReference type="Gene3D" id="3.20.20.80">
    <property type="entry name" value="Glycosidases"/>
    <property type="match status" value="1"/>
</dbReference>
<feature type="repeat" description="ANK" evidence="2">
    <location>
        <begin position="1264"/>
        <end position="1286"/>
    </location>
</feature>
<evidence type="ECO:0000256" key="1">
    <source>
        <dbReference type="ARBA" id="ARBA00022737"/>
    </source>
</evidence>
<feature type="repeat" description="ANK" evidence="2">
    <location>
        <begin position="1135"/>
        <end position="1159"/>
    </location>
</feature>
<dbReference type="Pfam" id="PF12796">
    <property type="entry name" value="Ank_2"/>
    <property type="match status" value="1"/>
</dbReference>
<dbReference type="InterPro" id="IPR035994">
    <property type="entry name" value="Nucleoside_phosphorylase_sf"/>
</dbReference>
<dbReference type="InterPro" id="IPR036770">
    <property type="entry name" value="Ankyrin_rpt-contain_sf"/>
</dbReference>
<protein>
    <recommendedName>
        <fullName evidence="4">NACHT domain-containing protein</fullName>
    </recommendedName>
</protein>
<evidence type="ECO:0000313" key="6">
    <source>
        <dbReference type="Proteomes" id="UP001194746"/>
    </source>
</evidence>
<keyword evidence="2" id="KW-0040">ANK repeat</keyword>
<reference evidence="5" key="1">
    <citation type="journal article" date="2019" name="Beilstein J. Org. Chem.">
        <title>Nanangenines: drimane sesquiterpenoids as the dominant metabolite cohort of a novel Australian fungus, Aspergillus nanangensis.</title>
        <authorList>
            <person name="Lacey H.J."/>
            <person name="Gilchrist C.L.M."/>
            <person name="Crombie A."/>
            <person name="Kalaitzis J.A."/>
            <person name="Vuong D."/>
            <person name="Rutledge P.J."/>
            <person name="Turner P."/>
            <person name="Pitt J.I."/>
            <person name="Lacey E."/>
            <person name="Chooi Y.H."/>
            <person name="Piggott A.M."/>
        </authorList>
    </citation>
    <scope>NUCLEOTIDE SEQUENCE</scope>
    <source>
        <strain evidence="5">MST-FP2251</strain>
    </source>
</reference>
<accession>A0AAD4GZH7</accession>
<dbReference type="SUPFAM" id="SSF53167">
    <property type="entry name" value="Purine and uridine phosphorylases"/>
    <property type="match status" value="1"/>
</dbReference>
<evidence type="ECO:0000313" key="5">
    <source>
        <dbReference type="EMBL" id="KAF9893683.1"/>
    </source>
</evidence>
<dbReference type="PROSITE" id="PS50837">
    <property type="entry name" value="NACHT"/>
    <property type="match status" value="1"/>
</dbReference>
<dbReference type="GO" id="GO:0009116">
    <property type="term" value="P:nucleoside metabolic process"/>
    <property type="evidence" value="ECO:0007669"/>
    <property type="project" value="InterPro"/>
</dbReference>
<proteinExistence type="predicted"/>
<dbReference type="Gene3D" id="3.40.50.300">
    <property type="entry name" value="P-loop containing nucleotide triphosphate hydrolases"/>
    <property type="match status" value="1"/>
</dbReference>
<dbReference type="InterPro" id="IPR025277">
    <property type="entry name" value="Apiosidase-like_cat_dom"/>
</dbReference>
<dbReference type="InterPro" id="IPR056884">
    <property type="entry name" value="NPHP3-like_N"/>
</dbReference>
<keyword evidence="1" id="KW-0677">Repeat</keyword>
<feature type="domain" description="NACHT" evidence="4">
    <location>
        <begin position="593"/>
        <end position="756"/>
    </location>
</feature>
<keyword evidence="6" id="KW-1185">Reference proteome</keyword>
<dbReference type="InterPro" id="IPR024749">
    <property type="entry name" value="Collagen-bd_put"/>
</dbReference>
<dbReference type="EMBL" id="VCAU01000006">
    <property type="protein sequence ID" value="KAF9893683.1"/>
    <property type="molecule type" value="Genomic_DNA"/>
</dbReference>
<dbReference type="PANTHER" id="PTHR46082">
    <property type="entry name" value="ATP/GTP-BINDING PROTEIN-RELATED"/>
    <property type="match status" value="1"/>
</dbReference>
<dbReference type="PANTHER" id="PTHR46082:SF11">
    <property type="entry name" value="AAA+ ATPASE DOMAIN-CONTAINING PROTEIN-RELATED"/>
    <property type="match status" value="1"/>
</dbReference>